<organism evidence="1 2">
    <name type="scientific">Paraburkholderia kururiensis</name>
    <dbReference type="NCBI Taxonomy" id="984307"/>
    <lineage>
        <taxon>Bacteria</taxon>
        <taxon>Pseudomonadati</taxon>
        <taxon>Pseudomonadota</taxon>
        <taxon>Betaproteobacteria</taxon>
        <taxon>Burkholderiales</taxon>
        <taxon>Burkholderiaceae</taxon>
        <taxon>Paraburkholderia</taxon>
    </lineage>
</organism>
<protein>
    <submittedName>
        <fullName evidence="1">Uncharacterized protein</fullName>
    </submittedName>
</protein>
<dbReference type="EMBL" id="CP139965">
    <property type="protein sequence ID" value="WQD79537.1"/>
    <property type="molecule type" value="Genomic_DNA"/>
</dbReference>
<accession>A0ABZ0WQ87</accession>
<proteinExistence type="predicted"/>
<dbReference type="RefSeq" id="WP_114810419.1">
    <property type="nucleotide sequence ID" value="NZ_CP139965.1"/>
</dbReference>
<sequence>MTALDEYPERGDFAPISAQSARALAVSMDESGFGVLNDIVPASVLATLRRTVSELIEHDGFKYFALNGAAWCVNTCLGPLFDDVELLALLRQLYMLKMGVPPPSDRILPVMRVLAGTQGRRHSCNFHYDSYVVSILLPVLIPCDPGEPPGHLVMFPNLRNARRSPVVNIFEKLLIEKLLAPMWRLAFVQKALSAKVVTLTPGNLYFFWGMRSLHANQACAPSRVRCTVLLHFGDPHERSVFKGLSQRLHAMRLRRMTRA</sequence>
<dbReference type="Proteomes" id="UP001325479">
    <property type="component" value="Chromosome"/>
</dbReference>
<keyword evidence="2" id="KW-1185">Reference proteome</keyword>
<evidence type="ECO:0000313" key="2">
    <source>
        <dbReference type="Proteomes" id="UP001325479"/>
    </source>
</evidence>
<reference evidence="1 2" key="1">
    <citation type="submission" date="2023-12" db="EMBL/GenBank/DDBJ databases">
        <title>Genome sequencing and assembly of bacterial species from a model synthetic community.</title>
        <authorList>
            <person name="Hogle S.L."/>
        </authorList>
    </citation>
    <scope>NUCLEOTIDE SEQUENCE [LARGE SCALE GENOMIC DNA]</scope>
    <source>
        <strain evidence="1 2">HAMBI 2494</strain>
    </source>
</reference>
<evidence type="ECO:0000313" key="1">
    <source>
        <dbReference type="EMBL" id="WQD79537.1"/>
    </source>
</evidence>
<name>A0ABZ0WQ87_9BURK</name>
<gene>
    <name evidence="1" type="ORF">U0042_07555</name>
</gene>